<evidence type="ECO:0000256" key="1">
    <source>
        <dbReference type="SAM" id="MobiDB-lite"/>
    </source>
</evidence>
<dbReference type="Gene3D" id="1.10.530.10">
    <property type="match status" value="1"/>
</dbReference>
<organism evidence="4 5">
    <name type="scientific">Hyaloscypha variabilis (strain UAMH 11265 / GT02V1 / F)</name>
    <name type="common">Meliniomyces variabilis</name>
    <dbReference type="NCBI Taxonomy" id="1149755"/>
    <lineage>
        <taxon>Eukaryota</taxon>
        <taxon>Fungi</taxon>
        <taxon>Dikarya</taxon>
        <taxon>Ascomycota</taxon>
        <taxon>Pezizomycotina</taxon>
        <taxon>Leotiomycetes</taxon>
        <taxon>Helotiales</taxon>
        <taxon>Hyaloscyphaceae</taxon>
        <taxon>Hyaloscypha</taxon>
        <taxon>Hyaloscypha variabilis</taxon>
    </lineage>
</organism>
<dbReference type="Gene3D" id="3.10.350.10">
    <property type="entry name" value="LysM domain"/>
    <property type="match status" value="1"/>
</dbReference>
<evidence type="ECO:0000313" key="4">
    <source>
        <dbReference type="EMBL" id="PMD43525.1"/>
    </source>
</evidence>
<name>A0A2J6RYF1_HYAVF</name>
<dbReference type="AlphaFoldDB" id="A0A2J6RYF1"/>
<evidence type="ECO:0000256" key="2">
    <source>
        <dbReference type="SAM" id="SignalP"/>
    </source>
</evidence>
<dbReference type="Proteomes" id="UP000235786">
    <property type="component" value="Unassembled WGS sequence"/>
</dbReference>
<dbReference type="OrthoDB" id="1193027at2759"/>
<dbReference type="InterPro" id="IPR023346">
    <property type="entry name" value="Lysozyme-like_dom_sf"/>
</dbReference>
<feature type="compositionally biased region" description="Low complexity" evidence="1">
    <location>
        <begin position="303"/>
        <end position="312"/>
    </location>
</feature>
<evidence type="ECO:0000259" key="3">
    <source>
        <dbReference type="PROSITE" id="PS51782"/>
    </source>
</evidence>
<keyword evidence="5" id="KW-1185">Reference proteome</keyword>
<dbReference type="SUPFAM" id="SSF53955">
    <property type="entry name" value="Lysozyme-like"/>
    <property type="match status" value="1"/>
</dbReference>
<feature type="signal peptide" evidence="2">
    <location>
        <begin position="1"/>
        <end position="19"/>
    </location>
</feature>
<keyword evidence="2" id="KW-0732">Signal</keyword>
<dbReference type="InterPro" id="IPR036779">
    <property type="entry name" value="LysM_dom_sf"/>
</dbReference>
<proteinExistence type="predicted"/>
<protein>
    <submittedName>
        <fullName evidence="4">Carbohydrate-binding module family 50 protein</fullName>
    </submittedName>
</protein>
<sequence>MFVIPLLLAAGSLPTLISGAPVSSFFSSLVTREPSNPLQDRSTFEYTLYGGTGAVSEGWPTMSDWVSDFPTMFNNNNGVLTTGCAQFGVAENSDAELSEISSAILSVSANTGVDPRFIFAIVMQESNGCVRAPTTNYGVTNPGLMQSHDGSGSCNNGGIQNPCPQSEVTQMIEDGTSGTSSGWGLVQCLANAGTTDVSQYYIAARIYNSGSVAAGGNLGQGVATHCYASDVANRLVGWSSGASACTPDAVAALTSSVVNANSANTGSTDTTTTTSASPVVTSSVSVIPVPAATSVASAPPAAATTHASTPVTPSTPAPPAADAPATGQIYPGAVSPCASYYLVVAGDYCNLVAQKTGISFATLRTLNSGLDATCSNLWLGYKYCVQA</sequence>
<accession>A0A2J6RYF1</accession>
<dbReference type="PROSITE" id="PS51782">
    <property type="entry name" value="LYSM"/>
    <property type="match status" value="1"/>
</dbReference>
<dbReference type="SUPFAM" id="SSF54106">
    <property type="entry name" value="LysM domain"/>
    <property type="match status" value="1"/>
</dbReference>
<feature type="region of interest" description="Disordered" evidence="1">
    <location>
        <begin position="303"/>
        <end position="323"/>
    </location>
</feature>
<dbReference type="EMBL" id="KZ613942">
    <property type="protein sequence ID" value="PMD43525.1"/>
    <property type="molecule type" value="Genomic_DNA"/>
</dbReference>
<feature type="chain" id="PRO_5014410345" evidence="2">
    <location>
        <begin position="20"/>
        <end position="387"/>
    </location>
</feature>
<dbReference type="InterPro" id="IPR018392">
    <property type="entry name" value="LysM"/>
</dbReference>
<feature type="domain" description="LysM" evidence="3">
    <location>
        <begin position="339"/>
        <end position="385"/>
    </location>
</feature>
<gene>
    <name evidence="4" type="ORF">L207DRAFT_526679</name>
</gene>
<reference evidence="4 5" key="1">
    <citation type="submission" date="2016-04" db="EMBL/GenBank/DDBJ databases">
        <title>A degradative enzymes factory behind the ericoid mycorrhizal symbiosis.</title>
        <authorList>
            <consortium name="DOE Joint Genome Institute"/>
            <person name="Martino E."/>
            <person name="Morin E."/>
            <person name="Grelet G."/>
            <person name="Kuo A."/>
            <person name="Kohler A."/>
            <person name="Daghino S."/>
            <person name="Barry K."/>
            <person name="Choi C."/>
            <person name="Cichocki N."/>
            <person name="Clum A."/>
            <person name="Copeland A."/>
            <person name="Hainaut M."/>
            <person name="Haridas S."/>
            <person name="Labutti K."/>
            <person name="Lindquist E."/>
            <person name="Lipzen A."/>
            <person name="Khouja H.-R."/>
            <person name="Murat C."/>
            <person name="Ohm R."/>
            <person name="Olson A."/>
            <person name="Spatafora J."/>
            <person name="Veneault-Fourrey C."/>
            <person name="Henrissat B."/>
            <person name="Grigoriev I."/>
            <person name="Martin F."/>
            <person name="Perotto S."/>
        </authorList>
    </citation>
    <scope>NUCLEOTIDE SEQUENCE [LARGE SCALE GENOMIC DNA]</scope>
    <source>
        <strain evidence="4 5">F</strain>
    </source>
</reference>
<evidence type="ECO:0000313" key="5">
    <source>
        <dbReference type="Proteomes" id="UP000235786"/>
    </source>
</evidence>